<reference evidence="2" key="1">
    <citation type="submission" date="2017-09" db="EMBL/GenBank/DDBJ databases">
        <title>Polyketide synthases of a Diaporthe helianthi virulent isolate.</title>
        <authorList>
            <person name="Baroncelli R."/>
        </authorList>
    </citation>
    <scope>NUCLEOTIDE SEQUENCE [LARGE SCALE GENOMIC DNA]</scope>
    <source>
        <strain evidence="2">7/96</strain>
    </source>
</reference>
<dbReference type="AlphaFoldDB" id="A0A2P5HNH0"/>
<dbReference type="OrthoDB" id="3728558at2759"/>
<sequence>MEQISTTTPNSGWNKMPAELRHMVFELCTWNTPNSAEPFDAPYQLAALASVSRDWQDYVEGRLFQRLTLKTEAEIETFAKLVRGRRRAHVRWIWLRVELPMYDCQQCHRTETRKEILVHKHIFTNLVWNLFDVLSEWKNSEAWHAGITLELSAHSPSDAQHFNKDLRFRLHDTAWDRWDDRPVAPHHDPFHGWEDGKKVKKIPRKAKLRLFGHGLRFDYKLSCVRRMHMRLPKVSVVSSFVIRRQFPRSFSGLKSLNTIVLSLTRLSSFSYEPWRGPTVAYQTHQDTHYAFLANKALKARMKSLKKVSIFENHDDMFYRASKNATMQRRKTGWLSCTLARTSHKLEELYVAKNADAYEFFYAFRPQAPPAERRWMVWKNLKKLSLTTRLLAPGFGDLVTLMAAEGAMAMPKLQVMELWNCWTRRGIAAVFRFRRGETAASVEFVSTWPGGLNFSAATKTAWGRVATANRPLPFSWEESTWNSGEIDGEHSMLSKLELVEHMLSPISLRQIAREDQRRREERDA</sequence>
<dbReference type="Pfam" id="PF20183">
    <property type="entry name" value="DUF6546"/>
    <property type="match status" value="1"/>
</dbReference>
<proteinExistence type="predicted"/>
<dbReference type="InParanoid" id="A0A2P5HNH0"/>
<dbReference type="Proteomes" id="UP000094444">
    <property type="component" value="Unassembled WGS sequence"/>
</dbReference>
<protein>
    <recommendedName>
        <fullName evidence="1">DUF6546 domain-containing protein</fullName>
    </recommendedName>
</protein>
<feature type="domain" description="DUF6546" evidence="1">
    <location>
        <begin position="302"/>
        <end position="501"/>
    </location>
</feature>
<evidence type="ECO:0000313" key="3">
    <source>
        <dbReference type="Proteomes" id="UP000094444"/>
    </source>
</evidence>
<evidence type="ECO:0000313" key="2">
    <source>
        <dbReference type="EMBL" id="POS71802.1"/>
    </source>
</evidence>
<dbReference type="InterPro" id="IPR046676">
    <property type="entry name" value="DUF6546"/>
</dbReference>
<evidence type="ECO:0000259" key="1">
    <source>
        <dbReference type="Pfam" id="PF20183"/>
    </source>
</evidence>
<keyword evidence="3" id="KW-1185">Reference proteome</keyword>
<gene>
    <name evidence="2" type="ORF">DHEL01_v209805</name>
</gene>
<organism evidence="2 3">
    <name type="scientific">Diaporthe helianthi</name>
    <dbReference type="NCBI Taxonomy" id="158607"/>
    <lineage>
        <taxon>Eukaryota</taxon>
        <taxon>Fungi</taxon>
        <taxon>Dikarya</taxon>
        <taxon>Ascomycota</taxon>
        <taxon>Pezizomycotina</taxon>
        <taxon>Sordariomycetes</taxon>
        <taxon>Sordariomycetidae</taxon>
        <taxon>Diaporthales</taxon>
        <taxon>Diaporthaceae</taxon>
        <taxon>Diaporthe</taxon>
    </lineage>
</organism>
<dbReference type="EMBL" id="MAVT02001164">
    <property type="protein sequence ID" value="POS71802.1"/>
    <property type="molecule type" value="Genomic_DNA"/>
</dbReference>
<comment type="caution">
    <text evidence="2">The sequence shown here is derived from an EMBL/GenBank/DDBJ whole genome shotgun (WGS) entry which is preliminary data.</text>
</comment>
<dbReference type="STRING" id="158607.A0A2P5HNH0"/>
<accession>A0A2P5HNH0</accession>
<name>A0A2P5HNH0_DIAHE</name>